<keyword evidence="3" id="KW-1185">Reference proteome</keyword>
<accession>K9G0K1</accession>
<dbReference type="OrthoDB" id="64477at2759"/>
<dbReference type="Proteomes" id="UP000009882">
    <property type="component" value="Unassembled WGS sequence"/>
</dbReference>
<evidence type="ECO:0000256" key="1">
    <source>
        <dbReference type="SAM" id="MobiDB-lite"/>
    </source>
</evidence>
<dbReference type="EMBL" id="AKCT01000119">
    <property type="protein sequence ID" value="EKV15490.1"/>
    <property type="molecule type" value="Genomic_DNA"/>
</dbReference>
<dbReference type="HOGENOM" id="CLU_2543286_0_0_1"/>
<evidence type="ECO:0000313" key="3">
    <source>
        <dbReference type="Proteomes" id="UP000009882"/>
    </source>
</evidence>
<feature type="compositionally biased region" description="Polar residues" evidence="1">
    <location>
        <begin position="7"/>
        <end position="20"/>
    </location>
</feature>
<evidence type="ECO:0000313" key="2">
    <source>
        <dbReference type="EMBL" id="EKV15490.1"/>
    </source>
</evidence>
<protein>
    <submittedName>
        <fullName evidence="2">Uncharacterized protein</fullName>
    </submittedName>
</protein>
<reference evidence="3" key="1">
    <citation type="journal article" date="2012" name="BMC Genomics">
        <title>Genome sequence of the necrotrophic fungus Penicillium digitatum, the main postharvest pathogen of citrus.</title>
        <authorList>
            <person name="Marcet-Houben M."/>
            <person name="Ballester A.-R."/>
            <person name="de la Fuente B."/>
            <person name="Harries E."/>
            <person name="Marcos J.F."/>
            <person name="Gonzalez-Candelas L."/>
            <person name="Gabaldon T."/>
        </authorList>
    </citation>
    <scope>NUCLEOTIDE SEQUENCE [LARGE SCALE GENOMIC DNA]</scope>
    <source>
        <strain evidence="3">PHI26 / CECT 20796</strain>
    </source>
</reference>
<sequence>MFKHLPLQSSTGAHQPHDQWTSSFRGAKHLERNSHLFVIIYGKHEFGALVPLGTLLLESSPRDMVHHQCSTLGISISKEYQNY</sequence>
<name>K9G0K1_PEND2</name>
<dbReference type="AlphaFoldDB" id="K9G0K1"/>
<comment type="caution">
    <text evidence="2">The sequence shown here is derived from an EMBL/GenBank/DDBJ whole genome shotgun (WGS) entry which is preliminary data.</text>
</comment>
<feature type="region of interest" description="Disordered" evidence="1">
    <location>
        <begin position="1"/>
        <end position="20"/>
    </location>
</feature>
<dbReference type="InParanoid" id="K9G0K1"/>
<organism evidence="2 3">
    <name type="scientific">Penicillium digitatum (strain PHI26 / CECT 20796)</name>
    <name type="common">Green mold</name>
    <dbReference type="NCBI Taxonomy" id="1170229"/>
    <lineage>
        <taxon>Eukaryota</taxon>
        <taxon>Fungi</taxon>
        <taxon>Dikarya</taxon>
        <taxon>Ascomycota</taxon>
        <taxon>Pezizomycotina</taxon>
        <taxon>Eurotiomycetes</taxon>
        <taxon>Eurotiomycetidae</taxon>
        <taxon>Eurotiales</taxon>
        <taxon>Aspergillaceae</taxon>
        <taxon>Penicillium</taxon>
    </lineage>
</organism>
<gene>
    <name evidence="2" type="ORF">PDIG_26110</name>
</gene>
<proteinExistence type="predicted"/>